<dbReference type="EMBL" id="MU006752">
    <property type="protein sequence ID" value="KAF2621673.1"/>
    <property type="molecule type" value="Genomic_DNA"/>
</dbReference>
<accession>A0ACB6RIW0</accession>
<keyword evidence="2" id="KW-1185">Reference proteome</keyword>
<organism evidence="1 2">
    <name type="scientific">Macroventuria anomochaeta</name>
    <dbReference type="NCBI Taxonomy" id="301207"/>
    <lineage>
        <taxon>Eukaryota</taxon>
        <taxon>Fungi</taxon>
        <taxon>Dikarya</taxon>
        <taxon>Ascomycota</taxon>
        <taxon>Pezizomycotina</taxon>
        <taxon>Dothideomycetes</taxon>
        <taxon>Pleosporomycetidae</taxon>
        <taxon>Pleosporales</taxon>
        <taxon>Pleosporineae</taxon>
        <taxon>Didymellaceae</taxon>
        <taxon>Macroventuria</taxon>
    </lineage>
</organism>
<gene>
    <name evidence="1" type="ORF">BU25DRAFT_435336</name>
</gene>
<name>A0ACB6RIW0_9PLEO</name>
<comment type="caution">
    <text evidence="1">The sequence shown here is derived from an EMBL/GenBank/DDBJ whole genome shotgun (WGS) entry which is preliminary data.</text>
</comment>
<dbReference type="Proteomes" id="UP000799754">
    <property type="component" value="Unassembled WGS sequence"/>
</dbReference>
<sequence>METGYYSGATKKTDPTEIALVPKLNIRIMPILWAMVWYNRAISILFVGYLLMQVSVPSNMFLTKIRPSIYPLACMIGWATVSACTKLVQNHGGLVATRFMLGFVEAPYYPGALYIMSIFYTCKELATRIVWLTLVRFPSITRWRTQEERDLAVARIRRDTVGVKERGTAWEGFKQVCADPRTWLFCLMQNLHNSAVTFNNFFPTIIASLGFKSHTTAPVLTAPPYFVRDILGIPFAWSSGHFNERSWHITGGLGLAVVSFDTSVASMNTAIRYTATFLYATGAYSVGSVLLGWVNATLSQTQEKKAVAYSLVNVTAKRSRWTKIQHRLSSMIAFAAENIACVWIMRFWLIAQNRKMRRTEGDHQVAYAY</sequence>
<evidence type="ECO:0000313" key="1">
    <source>
        <dbReference type="EMBL" id="KAF2621673.1"/>
    </source>
</evidence>
<evidence type="ECO:0000313" key="2">
    <source>
        <dbReference type="Proteomes" id="UP000799754"/>
    </source>
</evidence>
<reference evidence="1" key="1">
    <citation type="journal article" date="2020" name="Stud. Mycol.">
        <title>101 Dothideomycetes genomes: a test case for predicting lifestyles and emergence of pathogens.</title>
        <authorList>
            <person name="Haridas S."/>
            <person name="Albert R."/>
            <person name="Binder M."/>
            <person name="Bloem J."/>
            <person name="Labutti K."/>
            <person name="Salamov A."/>
            <person name="Andreopoulos B."/>
            <person name="Baker S."/>
            <person name="Barry K."/>
            <person name="Bills G."/>
            <person name="Bluhm B."/>
            <person name="Cannon C."/>
            <person name="Castanera R."/>
            <person name="Culley D."/>
            <person name="Daum C."/>
            <person name="Ezra D."/>
            <person name="Gonzalez J."/>
            <person name="Henrissat B."/>
            <person name="Kuo A."/>
            <person name="Liang C."/>
            <person name="Lipzen A."/>
            <person name="Lutzoni F."/>
            <person name="Magnuson J."/>
            <person name="Mondo S."/>
            <person name="Nolan M."/>
            <person name="Ohm R."/>
            <person name="Pangilinan J."/>
            <person name="Park H.-J."/>
            <person name="Ramirez L."/>
            <person name="Alfaro M."/>
            <person name="Sun H."/>
            <person name="Tritt A."/>
            <person name="Yoshinaga Y."/>
            <person name="Zwiers L.-H."/>
            <person name="Turgeon B."/>
            <person name="Goodwin S."/>
            <person name="Spatafora J."/>
            <person name="Crous P."/>
            <person name="Grigoriev I."/>
        </authorList>
    </citation>
    <scope>NUCLEOTIDE SEQUENCE</scope>
    <source>
        <strain evidence="1">CBS 525.71</strain>
    </source>
</reference>
<protein>
    <submittedName>
        <fullName evidence="1">MFS general substrate transporter</fullName>
    </submittedName>
</protein>
<proteinExistence type="predicted"/>